<dbReference type="RefSeq" id="WP_114916054.1">
    <property type="nucleotide sequence ID" value="NZ_CP024848.1"/>
</dbReference>
<proteinExistence type="predicted"/>
<reference evidence="2" key="1">
    <citation type="submission" date="2017-11" db="EMBL/GenBank/DDBJ databases">
        <authorList>
            <person name="Zhu W."/>
        </authorList>
    </citation>
    <scope>NUCLEOTIDE SEQUENCE [LARGE SCALE GENOMIC DNA]</scope>
    <source>
        <strain evidence="2">160</strain>
    </source>
</reference>
<keyword evidence="2" id="KW-1185">Reference proteome</keyword>
<organism evidence="1 2">
    <name type="scientific">Oceanobacillus zhaokaii</name>
    <dbReference type="NCBI Taxonomy" id="2052660"/>
    <lineage>
        <taxon>Bacteria</taxon>
        <taxon>Bacillati</taxon>
        <taxon>Bacillota</taxon>
        <taxon>Bacilli</taxon>
        <taxon>Bacillales</taxon>
        <taxon>Bacillaceae</taxon>
        <taxon>Oceanobacillus</taxon>
    </lineage>
</organism>
<name>A0A345PFH7_9BACI</name>
<dbReference type="EMBL" id="CP024848">
    <property type="protein sequence ID" value="AXI08757.1"/>
    <property type="molecule type" value="Genomic_DNA"/>
</dbReference>
<dbReference type="InterPro" id="IPR025553">
    <property type="entry name" value="YppF"/>
</dbReference>
<dbReference type="Pfam" id="PF14178">
    <property type="entry name" value="YppF"/>
    <property type="match status" value="1"/>
</dbReference>
<gene>
    <name evidence="1" type="ORF">CUC15_07440</name>
</gene>
<evidence type="ECO:0000313" key="1">
    <source>
        <dbReference type="EMBL" id="AXI08757.1"/>
    </source>
</evidence>
<protein>
    <submittedName>
        <fullName evidence="1">Uncharacterized protein</fullName>
    </submittedName>
</protein>
<evidence type="ECO:0000313" key="2">
    <source>
        <dbReference type="Proteomes" id="UP000253908"/>
    </source>
</evidence>
<dbReference type="KEGG" id="ocn:CUC15_07440"/>
<dbReference type="Proteomes" id="UP000253908">
    <property type="component" value="Chromosome"/>
</dbReference>
<dbReference type="AlphaFoldDB" id="A0A345PFH7"/>
<sequence>MLIHELVHAFASERNYTPDSVDQLLDFYQYKYITEEIDIKNYRRIFDCLHKQGAISAHEYEQLEKSL</sequence>
<accession>A0A345PFH7</accession>
<dbReference type="OrthoDB" id="2691890at2"/>